<dbReference type="KEGG" id="vg:18500974"/>
<feature type="domain" description="Tail sheath protein gp29 gp29PR" evidence="1">
    <location>
        <begin position="161"/>
        <end position="379"/>
    </location>
</feature>
<dbReference type="InterPro" id="IPR048712">
    <property type="entry name" value="Gp29_gp29PR"/>
</dbReference>
<keyword evidence="3" id="KW-1185">Reference proteome</keyword>
<dbReference type="RefSeq" id="YP_009010128.1">
    <property type="nucleotide sequence ID" value="NC_023610.1"/>
</dbReference>
<dbReference type="OrthoDB" id="8033at10239"/>
<protein>
    <submittedName>
        <fullName evidence="2">Putative tail sheath protein</fullName>
    </submittedName>
</protein>
<name>W8CZE0_9CAUD</name>
<dbReference type="Pfam" id="PF20961">
    <property type="entry name" value="phiKZ_gp29PR"/>
    <property type="match status" value="1"/>
</dbReference>
<sequence>MAEVITSSTPGVNFRGTKDVSGNRATGVAEALAFHRPLHFFFSPQGDTTPQYLSTAQFAEFYGADALDVNSAFATHSTPFLNEAIDAVSRFVSIRVTPEDMPDKSNLGLSIDYLETPVPEYKRKADGSFDLDDNGNRQETGTTTPGIIMKFVVAPVGTDAEGSLLGRRKVGEGSMESEDGSTKSVLMPLLDFEALDFGDGSKFGIRLWAPTTSSAIPADADKEETLGTRLYRFQFMKRADELSSPSAVTTTYDETSILFSFKENVVDKDAGNTIYDLNERIPGRWTDDAIDTMQRPPVGSVNYYQANLEAFLAKVQANESAFTDTMPIGTVEETLHQMNFISAQSIDGIPYHSLVIQGVLNGAVALTANTTHYLQGGGTGTMTNKTFNEAVNKILTDVDGVYRLSNLARYPFNAVWDTGFDMDTKLLFPKLLTARPDCWIGLSTQDISLPANDEATDESIALSLMTRLQQYPDSVEFNTQSFRGLIAGHSALWVGAQRKIACVQGIDLYRKFCDWGKDPTGRLDEDSAPDNGDNRIVQRTKNISNLDMSYRVKRRQWMAGICYVEDYDTRSQFYSGIQSFYPDQTSVLRSALVGLCVANINRYAWEVWRSYTGNQNLTDAQLVERSEKQIAARIAANIPNGRMIAKPHAEITRLDDDNGYSWTLRTDIGVSGMRTVLNASVVAYRREELEDNG</sequence>
<evidence type="ECO:0000259" key="1">
    <source>
        <dbReference type="Pfam" id="PF20961"/>
    </source>
</evidence>
<evidence type="ECO:0000313" key="3">
    <source>
        <dbReference type="Proteomes" id="UP000204235"/>
    </source>
</evidence>
<dbReference type="Proteomes" id="UP000204235">
    <property type="component" value="Segment"/>
</dbReference>
<dbReference type="GeneID" id="18500974"/>
<organism evidence="2 3">
    <name type="scientific">Erwinia phage PhiEaH1</name>
    <dbReference type="NCBI Taxonomy" id="1401669"/>
    <lineage>
        <taxon>Viruses</taxon>
        <taxon>Duplodnaviria</taxon>
        <taxon>Heunggongvirae</taxon>
        <taxon>Uroviricota</taxon>
        <taxon>Caudoviricetes</taxon>
        <taxon>Chimalliviridae</taxon>
        <taxon>Iapetusvirus</taxon>
        <taxon>Iapetusvirus EaH1</taxon>
    </lineage>
</organism>
<accession>W8CZE0</accession>
<reference evidence="2 3" key="1">
    <citation type="journal article" date="2014" name="FEMS Microbiol. Lett.">
        <title>The genome of the Erwinia amylovora phage PhiEaH1 reveals greater diversity and broadens the applicability of phages for the treatment of fire blight.</title>
        <authorList>
            <person name="Meczker K."/>
            <person name="Domotor D."/>
            <person name="Vass J."/>
            <person name="Rakhely G."/>
            <person name="Schneider G."/>
            <person name="Kovacs T."/>
        </authorList>
    </citation>
    <scope>NUCLEOTIDE SEQUENCE [LARGE SCALE GENOMIC DNA]</scope>
</reference>
<evidence type="ECO:0000313" key="2">
    <source>
        <dbReference type="EMBL" id="AGX01797.1"/>
    </source>
</evidence>
<proteinExistence type="predicted"/>
<dbReference type="EMBL" id="KF623294">
    <property type="protein sequence ID" value="AGX01797.1"/>
    <property type="molecule type" value="Genomic_DNA"/>
</dbReference>